<dbReference type="AlphaFoldDB" id="A0A5N5F9E7"/>
<dbReference type="Proteomes" id="UP000327157">
    <property type="component" value="Chromosome 7"/>
</dbReference>
<gene>
    <name evidence="2" type="ORF">D8674_030654</name>
</gene>
<sequence length="401" mass="45975">MEATPEIDHIKPAECRHDSEAIANGGPCIHRIPNKLRKVNEAAYTPQLLSIGPFHHGNPKLLDMEGHKKRHYENFLRRCSKSEATLTSFIEARQKNILQCYAGAIELATFNIVDVILVDACFIIELFLANFEKIQNEYLFGSPWLRKAVEQDLILFENQLPYSVLLELYDFANPASSISIPREEQAQKVDEVCSRHLGDSGAIDDSSRTPIKNIYNIRQLTASGVKFVPILEDPSYVIRDETNKVKFHLGTGHMDLKITQFCVKYETECIVRNVMALEQFVYPFNTCICNYFLLMDQLVDIMEDVDLLVKNKVIVNLLGSNEAVTKLINGLCVNIMEEQSCRYADICRQLNEHYENRWNRTLATMRQVYFRDLWTASSTLVALLILFFTTFGFIKSIRDGI</sequence>
<keyword evidence="3" id="KW-1185">Reference proteome</keyword>
<dbReference type="EMBL" id="SMOL01000781">
    <property type="protein sequence ID" value="KAB2595204.1"/>
    <property type="molecule type" value="Genomic_DNA"/>
</dbReference>
<dbReference type="PANTHER" id="PTHR31170:SF9">
    <property type="entry name" value="PROTEIN, PUTATIVE (DUF247)-RELATED"/>
    <property type="match status" value="1"/>
</dbReference>
<reference evidence="2 3" key="1">
    <citation type="submission" date="2019-09" db="EMBL/GenBank/DDBJ databases">
        <authorList>
            <person name="Ou C."/>
        </authorList>
    </citation>
    <scope>NUCLEOTIDE SEQUENCE [LARGE SCALE GENOMIC DNA]</scope>
    <source>
        <strain evidence="2">S2</strain>
        <tissue evidence="2">Leaf</tissue>
    </source>
</reference>
<accession>A0A5N5F9E7</accession>
<proteinExistence type="predicted"/>
<evidence type="ECO:0000313" key="2">
    <source>
        <dbReference type="EMBL" id="KAB2595204.1"/>
    </source>
</evidence>
<evidence type="ECO:0000313" key="3">
    <source>
        <dbReference type="Proteomes" id="UP000327157"/>
    </source>
</evidence>
<reference evidence="2 3" key="3">
    <citation type="submission" date="2019-11" db="EMBL/GenBank/DDBJ databases">
        <title>A de novo genome assembly of a pear dwarfing rootstock.</title>
        <authorList>
            <person name="Wang F."/>
            <person name="Wang J."/>
            <person name="Li S."/>
            <person name="Zhang Y."/>
            <person name="Fang M."/>
            <person name="Ma L."/>
            <person name="Zhao Y."/>
            <person name="Jiang S."/>
        </authorList>
    </citation>
    <scope>NUCLEOTIDE SEQUENCE [LARGE SCALE GENOMIC DNA]</scope>
    <source>
        <strain evidence="2">S2</strain>
        <tissue evidence="2">Leaf</tissue>
    </source>
</reference>
<comment type="caution">
    <text evidence="2">The sequence shown here is derived from an EMBL/GenBank/DDBJ whole genome shotgun (WGS) entry which is preliminary data.</text>
</comment>
<dbReference type="PANTHER" id="PTHR31170">
    <property type="entry name" value="BNAC04G53230D PROTEIN"/>
    <property type="match status" value="1"/>
</dbReference>
<keyword evidence="1" id="KW-0812">Transmembrane</keyword>
<reference evidence="3" key="2">
    <citation type="submission" date="2019-10" db="EMBL/GenBank/DDBJ databases">
        <title>A de novo genome assembly of a pear dwarfing rootstock.</title>
        <authorList>
            <person name="Wang F."/>
            <person name="Wang J."/>
            <person name="Li S."/>
            <person name="Zhang Y."/>
            <person name="Fang M."/>
            <person name="Ma L."/>
            <person name="Zhao Y."/>
            <person name="Jiang S."/>
        </authorList>
    </citation>
    <scope>NUCLEOTIDE SEQUENCE [LARGE SCALE GENOMIC DNA]</scope>
</reference>
<name>A0A5N5F9E7_9ROSA</name>
<keyword evidence="1" id="KW-0472">Membrane</keyword>
<dbReference type="InterPro" id="IPR004158">
    <property type="entry name" value="DUF247_pln"/>
</dbReference>
<dbReference type="OrthoDB" id="591587at2759"/>
<evidence type="ECO:0000256" key="1">
    <source>
        <dbReference type="SAM" id="Phobius"/>
    </source>
</evidence>
<organism evidence="2 3">
    <name type="scientific">Pyrus ussuriensis x Pyrus communis</name>
    <dbReference type="NCBI Taxonomy" id="2448454"/>
    <lineage>
        <taxon>Eukaryota</taxon>
        <taxon>Viridiplantae</taxon>
        <taxon>Streptophyta</taxon>
        <taxon>Embryophyta</taxon>
        <taxon>Tracheophyta</taxon>
        <taxon>Spermatophyta</taxon>
        <taxon>Magnoliopsida</taxon>
        <taxon>eudicotyledons</taxon>
        <taxon>Gunneridae</taxon>
        <taxon>Pentapetalae</taxon>
        <taxon>rosids</taxon>
        <taxon>fabids</taxon>
        <taxon>Rosales</taxon>
        <taxon>Rosaceae</taxon>
        <taxon>Amygdaloideae</taxon>
        <taxon>Maleae</taxon>
        <taxon>Pyrus</taxon>
    </lineage>
</organism>
<keyword evidence="1" id="KW-1133">Transmembrane helix</keyword>
<feature type="transmembrane region" description="Helical" evidence="1">
    <location>
        <begin position="373"/>
        <end position="394"/>
    </location>
</feature>
<dbReference type="Pfam" id="PF03140">
    <property type="entry name" value="DUF247"/>
    <property type="match status" value="2"/>
</dbReference>
<protein>
    <submittedName>
        <fullName evidence="2">Uncharacterized protein</fullName>
    </submittedName>
</protein>